<evidence type="ECO:0000313" key="6">
    <source>
        <dbReference type="Proteomes" id="UP001628220"/>
    </source>
</evidence>
<keyword evidence="3" id="KW-0378">Hydrolase</keyword>
<keyword evidence="6" id="KW-1185">Reference proteome</keyword>
<dbReference type="SUPFAM" id="SSF52317">
    <property type="entry name" value="Class I glutamine amidotransferase-like"/>
    <property type="match status" value="1"/>
</dbReference>
<proteinExistence type="inferred from homology"/>
<dbReference type="Pfam" id="PF03575">
    <property type="entry name" value="Peptidase_S51"/>
    <property type="match status" value="1"/>
</dbReference>
<sequence>MKLLLISNSASPGEKYLEKASADLAHHLGEKGKAPIFIPYAAVTYSFDEYVEKVNTALKSYDIHVRGIHREADPIAAISRADAILVGGGNTFQLVKMMQEQGLIQAIRECVLHSNIPYAGWSAGSNIACPTICTTNDMPIVEPLSFKGLDFVPYQINPHYLDAHPEGHGGETREQRILEYIAANHDRYVVGLREGCRLLVDDNGSRLIGEKPARIFKYGEPIREVQPGESLNFLYQ</sequence>
<dbReference type="PANTHER" id="PTHR20842:SF0">
    <property type="entry name" value="ALPHA-ASPARTYL DIPEPTIDASE"/>
    <property type="match status" value="1"/>
</dbReference>
<name>A0ABQ0E0S0_9PORP</name>
<comment type="caution">
    <text evidence="5">The sequence shown here is derived from an EMBL/GenBank/DDBJ whole genome shotgun (WGS) entry which is preliminary data.</text>
</comment>
<accession>A0ABQ0E0S0</accession>
<keyword evidence="4" id="KW-0720">Serine protease</keyword>
<dbReference type="InterPro" id="IPR005320">
    <property type="entry name" value="Peptidase_S51"/>
</dbReference>
<evidence type="ECO:0000256" key="1">
    <source>
        <dbReference type="ARBA" id="ARBA00006534"/>
    </source>
</evidence>
<evidence type="ECO:0000256" key="4">
    <source>
        <dbReference type="ARBA" id="ARBA00022825"/>
    </source>
</evidence>
<keyword evidence="2" id="KW-0645">Protease</keyword>
<evidence type="ECO:0000256" key="2">
    <source>
        <dbReference type="ARBA" id="ARBA00022670"/>
    </source>
</evidence>
<dbReference type="EMBL" id="BAAFSF010000001">
    <property type="protein sequence ID" value="GAB1251304.1"/>
    <property type="molecule type" value="Genomic_DNA"/>
</dbReference>
<dbReference type="RefSeq" id="WP_411915117.1">
    <property type="nucleotide sequence ID" value="NZ_BAAFSF010000001.1"/>
</dbReference>
<organism evidence="5 6">
    <name type="scientific">Porphyromonas miyakawae</name>
    <dbReference type="NCBI Taxonomy" id="3137470"/>
    <lineage>
        <taxon>Bacteria</taxon>
        <taxon>Pseudomonadati</taxon>
        <taxon>Bacteroidota</taxon>
        <taxon>Bacteroidia</taxon>
        <taxon>Bacteroidales</taxon>
        <taxon>Porphyromonadaceae</taxon>
        <taxon>Porphyromonas</taxon>
    </lineage>
</organism>
<dbReference type="CDD" id="cd03146">
    <property type="entry name" value="GAT1_Peptidase_E"/>
    <property type="match status" value="1"/>
</dbReference>
<evidence type="ECO:0000313" key="5">
    <source>
        <dbReference type="EMBL" id="GAB1251304.1"/>
    </source>
</evidence>
<dbReference type="InterPro" id="IPR029062">
    <property type="entry name" value="Class_I_gatase-like"/>
</dbReference>
<dbReference type="Gene3D" id="3.40.50.880">
    <property type="match status" value="1"/>
</dbReference>
<reference evidence="5 6" key="1">
    <citation type="journal article" date="2025" name="Int. J. Syst. Evol. Microbiol.">
        <title>Desulfovibrio falkowii sp. nov., Porphyromonas miyakawae sp. nov., Mediterraneibacter flintii sp. nov. and Owariibacterium komagatae gen. nov., sp. nov., isolated from human faeces.</title>
        <authorList>
            <person name="Hamaguchi T."/>
            <person name="Ohara M."/>
            <person name="Hisatomi A."/>
            <person name="Sekiguchi K."/>
            <person name="Takeda J.I."/>
            <person name="Ueyama J."/>
            <person name="Ito M."/>
            <person name="Nishiwaki H."/>
            <person name="Ogi T."/>
            <person name="Hirayama M."/>
            <person name="Ohkuma M."/>
            <person name="Sakamoto M."/>
            <person name="Ohno K."/>
        </authorList>
    </citation>
    <scope>NUCLEOTIDE SEQUENCE [LARGE SCALE GENOMIC DNA]</scope>
    <source>
        <strain evidence="5 6">13CB11C</strain>
    </source>
</reference>
<gene>
    <name evidence="5" type="primary">pepE</name>
    <name evidence="5" type="ORF">Tsumi_04080</name>
</gene>
<dbReference type="NCBIfam" id="NF003642">
    <property type="entry name" value="PRK05282.1"/>
    <property type="match status" value="1"/>
</dbReference>
<protein>
    <submittedName>
        <fullName evidence="5">Dipeptidase PepE</fullName>
    </submittedName>
</protein>
<comment type="similarity">
    <text evidence="1">Belongs to the peptidase S51 family.</text>
</comment>
<evidence type="ECO:0000256" key="3">
    <source>
        <dbReference type="ARBA" id="ARBA00022801"/>
    </source>
</evidence>
<dbReference type="Proteomes" id="UP001628220">
    <property type="component" value="Unassembled WGS sequence"/>
</dbReference>
<dbReference type="PANTHER" id="PTHR20842">
    <property type="entry name" value="PROTEASE S51 ALPHA-ASPARTYL DIPEPTIDASE"/>
    <property type="match status" value="1"/>
</dbReference>